<name>A0ABD3U9S8_9LAMI</name>
<dbReference type="InterPro" id="IPR025558">
    <property type="entry name" value="DUF4283"/>
</dbReference>
<protein>
    <recommendedName>
        <fullName evidence="5">DUF4283 domain-containing protein</fullName>
    </recommendedName>
</protein>
<organism evidence="3 4">
    <name type="scientific">Penstemon smallii</name>
    <dbReference type="NCBI Taxonomy" id="265156"/>
    <lineage>
        <taxon>Eukaryota</taxon>
        <taxon>Viridiplantae</taxon>
        <taxon>Streptophyta</taxon>
        <taxon>Embryophyta</taxon>
        <taxon>Tracheophyta</taxon>
        <taxon>Spermatophyta</taxon>
        <taxon>Magnoliopsida</taxon>
        <taxon>eudicotyledons</taxon>
        <taxon>Gunneridae</taxon>
        <taxon>Pentapetalae</taxon>
        <taxon>asterids</taxon>
        <taxon>lamiids</taxon>
        <taxon>Lamiales</taxon>
        <taxon>Plantaginaceae</taxon>
        <taxon>Cheloneae</taxon>
        <taxon>Penstemon</taxon>
    </lineage>
</organism>
<feature type="domain" description="Zinc knuckle CX2CX4HX4C" evidence="2">
    <location>
        <begin position="149"/>
        <end position="190"/>
    </location>
</feature>
<dbReference type="PANTHER" id="PTHR31286:SF180">
    <property type="entry name" value="OS10G0362600 PROTEIN"/>
    <property type="match status" value="1"/>
</dbReference>
<evidence type="ECO:0000313" key="3">
    <source>
        <dbReference type="EMBL" id="KAL3846201.1"/>
    </source>
</evidence>
<sequence length="193" mass="21725">MEEVIAGLGVGLKLTAEEEEESLLPEEAWSGSNTNTNLLLVGRVLTRKEVNVEALERTMSMVWSPVKGIEATRKIGDGRILFTFRHNFDRSKALDGGPWSFDKNLIVLNTIGETENPRYVNLEWAEFNVHVEGIPLGKMNKAMAIHVGDRLGCLKNRDKGDGDIVVVTFKYERLSNFCYFCGLMDHISSNYEK</sequence>
<dbReference type="Pfam" id="PF14392">
    <property type="entry name" value="zf-CCHC_4"/>
    <property type="match status" value="1"/>
</dbReference>
<dbReference type="PANTHER" id="PTHR31286">
    <property type="entry name" value="GLYCINE-RICH CELL WALL STRUCTURAL PROTEIN 1.8-LIKE"/>
    <property type="match status" value="1"/>
</dbReference>
<comment type="caution">
    <text evidence="3">The sequence shown here is derived from an EMBL/GenBank/DDBJ whole genome shotgun (WGS) entry which is preliminary data.</text>
</comment>
<evidence type="ECO:0000259" key="1">
    <source>
        <dbReference type="Pfam" id="PF14111"/>
    </source>
</evidence>
<evidence type="ECO:0000313" key="4">
    <source>
        <dbReference type="Proteomes" id="UP001634393"/>
    </source>
</evidence>
<evidence type="ECO:0000259" key="2">
    <source>
        <dbReference type="Pfam" id="PF14392"/>
    </source>
</evidence>
<dbReference type="Pfam" id="PF14111">
    <property type="entry name" value="DUF4283"/>
    <property type="match status" value="1"/>
</dbReference>
<proteinExistence type="predicted"/>
<dbReference type="EMBL" id="JBJXBP010000002">
    <property type="protein sequence ID" value="KAL3846201.1"/>
    <property type="molecule type" value="Genomic_DNA"/>
</dbReference>
<dbReference type="AlphaFoldDB" id="A0ABD3U9S8"/>
<dbReference type="InterPro" id="IPR025836">
    <property type="entry name" value="Zn_knuckle_CX2CX4HX4C"/>
</dbReference>
<gene>
    <name evidence="3" type="ORF">ACJIZ3_003604</name>
</gene>
<dbReference type="InterPro" id="IPR040256">
    <property type="entry name" value="At4g02000-like"/>
</dbReference>
<evidence type="ECO:0008006" key="5">
    <source>
        <dbReference type="Google" id="ProtNLM"/>
    </source>
</evidence>
<reference evidence="3 4" key="1">
    <citation type="submission" date="2024-12" db="EMBL/GenBank/DDBJ databases">
        <title>The unique morphological basis and parallel evolutionary history of personate flowers in Penstemon.</title>
        <authorList>
            <person name="Depatie T.H."/>
            <person name="Wessinger C.A."/>
        </authorList>
    </citation>
    <scope>NUCLEOTIDE SEQUENCE [LARGE SCALE GENOMIC DNA]</scope>
    <source>
        <strain evidence="3">WTNN_2</strain>
        <tissue evidence="3">Leaf</tissue>
    </source>
</reference>
<dbReference type="Proteomes" id="UP001634393">
    <property type="component" value="Unassembled WGS sequence"/>
</dbReference>
<accession>A0ABD3U9S8</accession>
<keyword evidence="4" id="KW-1185">Reference proteome</keyword>
<feature type="domain" description="DUF4283" evidence="1">
    <location>
        <begin position="36"/>
        <end position="110"/>
    </location>
</feature>